<gene>
    <name evidence="2" type="ORF">CLO192961_LOCUS476153</name>
</gene>
<accession>A0ABY6V1G3</accession>
<proteinExistence type="predicted"/>
<name>A0ABY6V1G3_BIOOC</name>
<sequence length="546" mass="61385">MSQSPKRPSISEASQPLSSPTEREAVDDRHESPPKHPESLSTQTQADLTVAGLDRTPDATSALETGAALTECHEPDLSNTQAELSSEKHVEPQIRDRYNVPESQILPLNNVTMSRSPKRSSSPDASNVLPNPKRHEREITGEEHDPIEEPMTPSAHGRDALKPAGQSSFQDIATMTTVGPTMDEHHGPTICDGEDELGPKQLADPPALNESRADAGQPDPAQGLHSALHLPPPGPDGCLVLGQPDAHPTPEVDRTDDLETSSYLAINDNEIDMINAVWKTFMSAVITFAYGALPKRSSWNELPAASQDEVRKWVLNPQDHLNSESPDAIANFYSAWLFRRFHRHLFSGEDPDKWNSPEWQSFGTLCASIKARISEPNSSLAAKYHHWRNLSVLTLGEMRPERRHVNPRWLRNKVEDWINHLPFASDANPFEDEWEHLLRSAINMDNLIITARRDIRLQLVDQETQEAYGFPIVPKRMKNQNVLPTTIPVEERVVDYVMLPALQVYGKTDNLYSYESEAKRALSPYGSKWDTRFDEEPMFVVIRRRC</sequence>
<feature type="compositionally biased region" description="Polar residues" evidence="1">
    <location>
        <begin position="1"/>
        <end position="20"/>
    </location>
</feature>
<feature type="region of interest" description="Disordered" evidence="1">
    <location>
        <begin position="1"/>
        <end position="163"/>
    </location>
</feature>
<feature type="compositionally biased region" description="Basic and acidic residues" evidence="1">
    <location>
        <begin position="85"/>
        <end position="99"/>
    </location>
</feature>
<reference evidence="2 3" key="1">
    <citation type="submission" date="2019-06" db="EMBL/GenBank/DDBJ databases">
        <authorList>
            <person name="Broberg M."/>
        </authorList>
    </citation>
    <scope>NUCLEOTIDE SEQUENCE [LARGE SCALE GENOMIC DNA]</scope>
</reference>
<feature type="compositionally biased region" description="Basic and acidic residues" evidence="1">
    <location>
        <begin position="21"/>
        <end position="38"/>
    </location>
</feature>
<feature type="compositionally biased region" description="Polar residues" evidence="1">
    <location>
        <begin position="106"/>
        <end position="129"/>
    </location>
</feature>
<comment type="caution">
    <text evidence="2">The sequence shown here is derived from an EMBL/GenBank/DDBJ whole genome shotgun (WGS) entry which is preliminary data.</text>
</comment>
<feature type="compositionally biased region" description="Basic and acidic residues" evidence="1">
    <location>
        <begin position="133"/>
        <end position="144"/>
    </location>
</feature>
<protein>
    <submittedName>
        <fullName evidence="2">Uncharacterized protein</fullName>
    </submittedName>
</protein>
<keyword evidence="3" id="KW-1185">Reference proteome</keyword>
<feature type="region of interest" description="Disordered" evidence="1">
    <location>
        <begin position="178"/>
        <end position="256"/>
    </location>
</feature>
<organism evidence="2 3">
    <name type="scientific">Bionectria ochroleuca</name>
    <name type="common">Gliocladium roseum</name>
    <dbReference type="NCBI Taxonomy" id="29856"/>
    <lineage>
        <taxon>Eukaryota</taxon>
        <taxon>Fungi</taxon>
        <taxon>Dikarya</taxon>
        <taxon>Ascomycota</taxon>
        <taxon>Pezizomycotina</taxon>
        <taxon>Sordariomycetes</taxon>
        <taxon>Hypocreomycetidae</taxon>
        <taxon>Hypocreales</taxon>
        <taxon>Bionectriaceae</taxon>
        <taxon>Clonostachys</taxon>
    </lineage>
</organism>
<dbReference type="EMBL" id="CABFNS010001012">
    <property type="protein sequence ID" value="VUC37552.1"/>
    <property type="molecule type" value="Genomic_DNA"/>
</dbReference>
<evidence type="ECO:0000313" key="3">
    <source>
        <dbReference type="Proteomes" id="UP000766486"/>
    </source>
</evidence>
<evidence type="ECO:0000256" key="1">
    <source>
        <dbReference type="SAM" id="MobiDB-lite"/>
    </source>
</evidence>
<evidence type="ECO:0000313" key="2">
    <source>
        <dbReference type="EMBL" id="VUC37552.1"/>
    </source>
</evidence>
<dbReference type="Proteomes" id="UP000766486">
    <property type="component" value="Unassembled WGS sequence"/>
</dbReference>